<name>A0A1M4V4K2_9BACL</name>
<proteinExistence type="predicted"/>
<evidence type="ECO:0000256" key="1">
    <source>
        <dbReference type="ARBA" id="ARBA00022448"/>
    </source>
</evidence>
<dbReference type="InterPro" id="IPR051819">
    <property type="entry name" value="PTS_sugar-specific_EIIB"/>
</dbReference>
<protein>
    <submittedName>
        <fullName evidence="9">PTS system, cellobiose-specific IIB component</fullName>
    </submittedName>
</protein>
<evidence type="ECO:0000259" key="8">
    <source>
        <dbReference type="PROSITE" id="PS51100"/>
    </source>
</evidence>
<dbReference type="PANTHER" id="PTHR34581">
    <property type="entry name" value="PTS SYSTEM N,N'-DIACETYLCHITOBIOSE-SPECIFIC EIIB COMPONENT"/>
    <property type="match status" value="1"/>
</dbReference>
<dbReference type="GO" id="GO:0016301">
    <property type="term" value="F:kinase activity"/>
    <property type="evidence" value="ECO:0007669"/>
    <property type="project" value="UniProtKB-KW"/>
</dbReference>
<evidence type="ECO:0000256" key="3">
    <source>
        <dbReference type="ARBA" id="ARBA00022597"/>
    </source>
</evidence>
<gene>
    <name evidence="9" type="ORF">SAMN05444392_102166</name>
</gene>
<dbReference type="PANTHER" id="PTHR34581:SF2">
    <property type="entry name" value="PTS SYSTEM N,N'-DIACETYLCHITOBIOSE-SPECIFIC EIIB COMPONENT"/>
    <property type="match status" value="1"/>
</dbReference>
<dbReference type="GO" id="GO:0009401">
    <property type="term" value="P:phosphoenolpyruvate-dependent sugar phosphotransferase system"/>
    <property type="evidence" value="ECO:0007669"/>
    <property type="project" value="UniProtKB-KW"/>
</dbReference>
<dbReference type="AlphaFoldDB" id="A0A1M4V4K2"/>
<dbReference type="Pfam" id="PF02302">
    <property type="entry name" value="PTS_IIB"/>
    <property type="match status" value="1"/>
</dbReference>
<evidence type="ECO:0000313" key="10">
    <source>
        <dbReference type="Proteomes" id="UP000184476"/>
    </source>
</evidence>
<dbReference type="SUPFAM" id="SSF52794">
    <property type="entry name" value="PTS system IIB component-like"/>
    <property type="match status" value="1"/>
</dbReference>
<dbReference type="Gene3D" id="3.40.50.2300">
    <property type="match status" value="1"/>
</dbReference>
<organism evidence="9 10">
    <name type="scientific">Seinonella peptonophila</name>
    <dbReference type="NCBI Taxonomy" id="112248"/>
    <lineage>
        <taxon>Bacteria</taxon>
        <taxon>Bacillati</taxon>
        <taxon>Bacillota</taxon>
        <taxon>Bacilli</taxon>
        <taxon>Bacillales</taxon>
        <taxon>Thermoactinomycetaceae</taxon>
        <taxon>Seinonella</taxon>
    </lineage>
</organism>
<evidence type="ECO:0000256" key="2">
    <source>
        <dbReference type="ARBA" id="ARBA00022553"/>
    </source>
</evidence>
<dbReference type="Proteomes" id="UP000184476">
    <property type="component" value="Unassembled WGS sequence"/>
</dbReference>
<evidence type="ECO:0000256" key="6">
    <source>
        <dbReference type="ARBA" id="ARBA00022777"/>
    </source>
</evidence>
<feature type="domain" description="PTS EIIB type-3" evidence="8">
    <location>
        <begin position="1"/>
        <end position="103"/>
    </location>
</feature>
<evidence type="ECO:0000313" key="9">
    <source>
        <dbReference type="EMBL" id="SHE63904.1"/>
    </source>
</evidence>
<dbReference type="OrthoDB" id="9808134at2"/>
<dbReference type="PROSITE" id="PS51100">
    <property type="entry name" value="PTS_EIIB_TYPE_3"/>
    <property type="match status" value="1"/>
</dbReference>
<keyword evidence="4" id="KW-0808">Transferase</keyword>
<dbReference type="GO" id="GO:0008982">
    <property type="term" value="F:protein-N(PI)-phosphohistidine-sugar phosphotransferase activity"/>
    <property type="evidence" value="ECO:0007669"/>
    <property type="project" value="InterPro"/>
</dbReference>
<dbReference type="InterPro" id="IPR013012">
    <property type="entry name" value="PTS_EIIB_3"/>
</dbReference>
<evidence type="ECO:0000256" key="7">
    <source>
        <dbReference type="PROSITE-ProRule" id="PRU00423"/>
    </source>
</evidence>
<feature type="modified residue" description="Phosphocysteine; by EIIA" evidence="7">
    <location>
        <position position="8"/>
    </location>
</feature>
<dbReference type="InterPro" id="IPR003501">
    <property type="entry name" value="PTS_EIIB_2/3"/>
</dbReference>
<sequence>MKKVLLICGGGASSGFMAAGIRKAAKKQNVEIEVLARSEAELSELIEDVDILLIGPHLSYMEEEVKKEAENYHAKVAVIPQSIYGRLDGQKALDLIQKLDQSS</sequence>
<keyword evidence="5" id="KW-0598">Phosphotransferase system</keyword>
<evidence type="ECO:0000256" key="5">
    <source>
        <dbReference type="ARBA" id="ARBA00022683"/>
    </source>
</evidence>
<dbReference type="InterPro" id="IPR036095">
    <property type="entry name" value="PTS_EIIB-like_sf"/>
</dbReference>
<dbReference type="EMBL" id="FQVL01000002">
    <property type="protein sequence ID" value="SHE63904.1"/>
    <property type="molecule type" value="Genomic_DNA"/>
</dbReference>
<keyword evidence="6" id="KW-0418">Kinase</keyword>
<evidence type="ECO:0000256" key="4">
    <source>
        <dbReference type="ARBA" id="ARBA00022679"/>
    </source>
</evidence>
<keyword evidence="3" id="KW-0762">Sugar transport</keyword>
<reference evidence="9 10" key="1">
    <citation type="submission" date="2016-11" db="EMBL/GenBank/DDBJ databases">
        <authorList>
            <person name="Jaros S."/>
            <person name="Januszkiewicz K."/>
            <person name="Wedrychowicz H."/>
        </authorList>
    </citation>
    <scope>NUCLEOTIDE SEQUENCE [LARGE SCALE GENOMIC DNA]</scope>
    <source>
        <strain evidence="9 10">DSM 44666</strain>
    </source>
</reference>
<dbReference type="RefSeq" id="WP_073153370.1">
    <property type="nucleotide sequence ID" value="NZ_FQVL01000002.1"/>
</dbReference>
<accession>A0A1M4V4K2</accession>
<dbReference type="STRING" id="112248.SAMN05444392_102166"/>
<keyword evidence="2" id="KW-0597">Phosphoprotein</keyword>
<keyword evidence="10" id="KW-1185">Reference proteome</keyword>
<dbReference type="CDD" id="cd05564">
    <property type="entry name" value="PTS_IIB_chitobiose_lichenan"/>
    <property type="match status" value="1"/>
</dbReference>
<keyword evidence="1" id="KW-0813">Transport</keyword>